<dbReference type="GeneID" id="56509296"/>
<comment type="caution">
    <text evidence="2">The sequence shown here is derived from an EMBL/GenBank/DDBJ whole genome shotgun (WGS) entry which is preliminary data.</text>
</comment>
<keyword evidence="1" id="KW-1133">Transmembrane helix</keyword>
<name>A0AAV6EDH1_CAMHY</name>
<evidence type="ECO:0000313" key="3">
    <source>
        <dbReference type="Proteomes" id="UP000423641"/>
    </source>
</evidence>
<sequence>MNKGFYDGYHFRVGDALFGALVLIAILENSIVVFAIGGMVFDFGVASFSGTIAGDIKFSGYNRY</sequence>
<dbReference type="Proteomes" id="UP000423641">
    <property type="component" value="Unassembled WGS sequence"/>
</dbReference>
<gene>
    <name evidence="2" type="ORF">F7P66_06050</name>
</gene>
<evidence type="ECO:0000313" key="2">
    <source>
        <dbReference type="EMBL" id="KAB0612380.1"/>
    </source>
</evidence>
<feature type="transmembrane region" description="Helical" evidence="1">
    <location>
        <begin position="16"/>
        <end position="41"/>
    </location>
</feature>
<accession>A0AAV6EDH1</accession>
<dbReference type="EMBL" id="VZON01000005">
    <property type="protein sequence ID" value="KAB0612380.1"/>
    <property type="molecule type" value="Genomic_DNA"/>
</dbReference>
<dbReference type="RefSeq" id="WP_063997627.1">
    <property type="nucleotide sequence ID" value="NZ_CP053828.1"/>
</dbReference>
<dbReference type="AlphaFoldDB" id="A0AAV6EDH1"/>
<evidence type="ECO:0000256" key="1">
    <source>
        <dbReference type="SAM" id="Phobius"/>
    </source>
</evidence>
<protein>
    <submittedName>
        <fullName evidence="2">Uncharacterized protein</fullName>
    </submittedName>
</protein>
<organism evidence="2 3">
    <name type="scientific">Campylobacter hyointestinalis subsp. lawsonii</name>
    <dbReference type="NCBI Taxonomy" id="91353"/>
    <lineage>
        <taxon>Bacteria</taxon>
        <taxon>Pseudomonadati</taxon>
        <taxon>Campylobacterota</taxon>
        <taxon>Epsilonproteobacteria</taxon>
        <taxon>Campylobacterales</taxon>
        <taxon>Campylobacteraceae</taxon>
        <taxon>Campylobacter</taxon>
    </lineage>
</organism>
<proteinExistence type="predicted"/>
<keyword evidence="1" id="KW-0472">Membrane</keyword>
<reference evidence="2 3" key="1">
    <citation type="submission" date="2019-09" db="EMBL/GenBank/DDBJ databases">
        <title>Draft genome sequences of 48 bacterial type strains from the CCUG.</title>
        <authorList>
            <person name="Tunovic T."/>
            <person name="Pineiro-Iglesias B."/>
            <person name="Unosson C."/>
            <person name="Inganas E."/>
            <person name="Ohlen M."/>
            <person name="Cardew S."/>
            <person name="Jensie-Markopoulos S."/>
            <person name="Salva-Serra F."/>
            <person name="Jaen-Luchoro D."/>
            <person name="Karlsson R."/>
            <person name="Svensson-Stadler L."/>
            <person name="Chun J."/>
            <person name="Moore E."/>
        </authorList>
    </citation>
    <scope>NUCLEOTIDE SEQUENCE [LARGE SCALE GENOMIC DNA]</scope>
    <source>
        <strain evidence="2 3">CCUG 34538</strain>
    </source>
</reference>
<keyword evidence="1" id="KW-0812">Transmembrane</keyword>